<evidence type="ECO:0000256" key="5">
    <source>
        <dbReference type="ARBA" id="ARBA00022691"/>
    </source>
</evidence>
<dbReference type="GO" id="GO:0032259">
    <property type="term" value="P:methylation"/>
    <property type="evidence" value="ECO:0007669"/>
    <property type="project" value="UniProtKB-KW"/>
</dbReference>
<reference evidence="8" key="1">
    <citation type="submission" date="2020-05" db="EMBL/GenBank/DDBJ databases">
        <authorList>
            <person name="Chiriac C."/>
            <person name="Salcher M."/>
            <person name="Ghai R."/>
            <person name="Kavagutti S V."/>
        </authorList>
    </citation>
    <scope>NUCLEOTIDE SEQUENCE</scope>
</reference>
<dbReference type="FunFam" id="3.30.950.10:FF:000002">
    <property type="entry name" value="Ribosomal RNA small subunit methyltransferase I"/>
    <property type="match status" value="1"/>
</dbReference>
<evidence type="ECO:0000256" key="2">
    <source>
        <dbReference type="ARBA" id="ARBA00022552"/>
    </source>
</evidence>
<feature type="domain" description="Tetrapyrrole methylase" evidence="6">
    <location>
        <begin position="5"/>
        <end position="205"/>
    </location>
</feature>
<dbReference type="Pfam" id="PF23016">
    <property type="entry name" value="RsmI_C"/>
    <property type="match status" value="1"/>
</dbReference>
<dbReference type="SUPFAM" id="SSF53790">
    <property type="entry name" value="Tetrapyrrole methylase"/>
    <property type="match status" value="1"/>
</dbReference>
<keyword evidence="2" id="KW-0698">rRNA processing</keyword>
<dbReference type="PANTHER" id="PTHR46111:SF1">
    <property type="entry name" value="RIBOSOMAL RNA SMALL SUBUNIT METHYLTRANSFERASE I"/>
    <property type="match status" value="1"/>
</dbReference>
<dbReference type="Gene3D" id="3.30.950.10">
    <property type="entry name" value="Methyltransferase, Cobalt-precorrin-4 Transmethylase, Domain 2"/>
    <property type="match status" value="1"/>
</dbReference>
<dbReference type="InterPro" id="IPR018063">
    <property type="entry name" value="SAM_MeTrfase_RsmI_CS"/>
</dbReference>
<protein>
    <submittedName>
        <fullName evidence="8">Unannotated protein</fullName>
    </submittedName>
</protein>
<feature type="domain" description="RsmI HTH" evidence="7">
    <location>
        <begin position="234"/>
        <end position="277"/>
    </location>
</feature>
<dbReference type="EMBL" id="CAFBOT010000087">
    <property type="protein sequence ID" value="CAB4989447.1"/>
    <property type="molecule type" value="Genomic_DNA"/>
</dbReference>
<keyword evidence="3" id="KW-0489">Methyltransferase</keyword>
<dbReference type="FunFam" id="3.40.1010.10:FF:000007">
    <property type="entry name" value="Ribosomal RNA small subunit methyltransferase I"/>
    <property type="match status" value="1"/>
</dbReference>
<sequence>MSGGTLILVATPIGNLGDMTQRATEALSNADVVCCEDTRRTGLLLQHLGISGKKYFVINEHTEHDACEEVVQRILGGSNVALVSDAGTPGISDPGERLVKAALSSGITVSAMPGASALTMALVMSGLSTSRFVFEGFLPRSGAERTQRIAGIVDELRTVVLYEAPHRLEKTLVDLELSCGALRRVVLARELTKMHEEMWRGTLHDAVKHSQQVEPRGEYVVLLEGAKPPAPPTDEEITAALRDEMNNGSSKKDAAAKVAAKFGAPKRKVYELALMLK</sequence>
<dbReference type="Gene3D" id="3.40.1010.10">
    <property type="entry name" value="Cobalt-precorrin-4 Transmethylase, Domain 1"/>
    <property type="match status" value="1"/>
</dbReference>
<dbReference type="PIRSF" id="PIRSF005917">
    <property type="entry name" value="MTase_YraL"/>
    <property type="match status" value="1"/>
</dbReference>
<dbReference type="NCBIfam" id="TIGR00096">
    <property type="entry name" value="16S rRNA (cytidine(1402)-2'-O)-methyltransferase"/>
    <property type="match status" value="1"/>
</dbReference>
<evidence type="ECO:0000256" key="1">
    <source>
        <dbReference type="ARBA" id="ARBA00022490"/>
    </source>
</evidence>
<gene>
    <name evidence="8" type="ORF">UFOPK2166_00799</name>
    <name evidence="9" type="ORF">UFOPK4000_00607</name>
</gene>
<dbReference type="HAMAP" id="MF_01877">
    <property type="entry name" value="16SrRNA_methyltr_I"/>
    <property type="match status" value="1"/>
</dbReference>
<evidence type="ECO:0000256" key="4">
    <source>
        <dbReference type="ARBA" id="ARBA00022679"/>
    </source>
</evidence>
<evidence type="ECO:0000313" key="8">
    <source>
        <dbReference type="EMBL" id="CAB4650745.1"/>
    </source>
</evidence>
<organism evidence="8">
    <name type="scientific">freshwater metagenome</name>
    <dbReference type="NCBI Taxonomy" id="449393"/>
    <lineage>
        <taxon>unclassified sequences</taxon>
        <taxon>metagenomes</taxon>
        <taxon>ecological metagenomes</taxon>
    </lineage>
</organism>
<evidence type="ECO:0000256" key="3">
    <source>
        <dbReference type="ARBA" id="ARBA00022603"/>
    </source>
</evidence>
<dbReference type="AlphaFoldDB" id="A0A6J6KRK0"/>
<keyword evidence="4" id="KW-0808">Transferase</keyword>
<dbReference type="InterPro" id="IPR014777">
    <property type="entry name" value="4pyrrole_Mease_sub1"/>
</dbReference>
<dbReference type="PROSITE" id="PS01296">
    <property type="entry name" value="RSMI"/>
    <property type="match status" value="1"/>
</dbReference>
<dbReference type="InterPro" id="IPR000878">
    <property type="entry name" value="4pyrrol_Mease"/>
</dbReference>
<dbReference type="InterPro" id="IPR008189">
    <property type="entry name" value="rRNA_ssu_MeTfrase_I"/>
</dbReference>
<keyword evidence="1" id="KW-0963">Cytoplasm</keyword>
<keyword evidence="5" id="KW-0949">S-adenosyl-L-methionine</keyword>
<name>A0A6J6KRK0_9ZZZZ</name>
<dbReference type="PANTHER" id="PTHR46111">
    <property type="entry name" value="RIBOSOMAL RNA SMALL SUBUNIT METHYLTRANSFERASE I"/>
    <property type="match status" value="1"/>
</dbReference>
<dbReference type="Pfam" id="PF00590">
    <property type="entry name" value="TP_methylase"/>
    <property type="match status" value="1"/>
</dbReference>
<proteinExistence type="inferred from homology"/>
<dbReference type="CDD" id="cd11648">
    <property type="entry name" value="RsmI"/>
    <property type="match status" value="1"/>
</dbReference>
<dbReference type="InterPro" id="IPR035996">
    <property type="entry name" value="4pyrrol_Methylase_sf"/>
</dbReference>
<dbReference type="EMBL" id="CAEZWB010000097">
    <property type="protein sequence ID" value="CAB4650745.1"/>
    <property type="molecule type" value="Genomic_DNA"/>
</dbReference>
<accession>A0A6J6KRK0</accession>
<evidence type="ECO:0000259" key="7">
    <source>
        <dbReference type="Pfam" id="PF23016"/>
    </source>
</evidence>
<evidence type="ECO:0000259" key="6">
    <source>
        <dbReference type="Pfam" id="PF00590"/>
    </source>
</evidence>
<dbReference type="InterPro" id="IPR053910">
    <property type="entry name" value="RsmI_HTH"/>
</dbReference>
<dbReference type="GO" id="GO:0008168">
    <property type="term" value="F:methyltransferase activity"/>
    <property type="evidence" value="ECO:0007669"/>
    <property type="project" value="UniProtKB-KW"/>
</dbReference>
<dbReference type="InterPro" id="IPR014776">
    <property type="entry name" value="4pyrrole_Mease_sub2"/>
</dbReference>
<evidence type="ECO:0000313" key="9">
    <source>
        <dbReference type="EMBL" id="CAB4989447.1"/>
    </source>
</evidence>
<dbReference type="GO" id="GO:0006364">
    <property type="term" value="P:rRNA processing"/>
    <property type="evidence" value="ECO:0007669"/>
    <property type="project" value="UniProtKB-KW"/>
</dbReference>